<evidence type="ECO:0000259" key="2">
    <source>
        <dbReference type="PROSITE" id="PS50006"/>
    </source>
</evidence>
<organism evidence="3">
    <name type="scientific">Rhodotorula toruloides</name>
    <name type="common">Yeast</name>
    <name type="synonym">Rhodosporidium toruloides</name>
    <dbReference type="NCBI Taxonomy" id="5286"/>
    <lineage>
        <taxon>Eukaryota</taxon>
        <taxon>Fungi</taxon>
        <taxon>Dikarya</taxon>
        <taxon>Basidiomycota</taxon>
        <taxon>Pucciniomycotina</taxon>
        <taxon>Microbotryomycetes</taxon>
        <taxon>Sporidiobolales</taxon>
        <taxon>Sporidiobolaceae</taxon>
        <taxon>Rhodotorula</taxon>
    </lineage>
</organism>
<feature type="compositionally biased region" description="Low complexity" evidence="1">
    <location>
        <begin position="9"/>
        <end position="24"/>
    </location>
</feature>
<feature type="compositionally biased region" description="Low complexity" evidence="1">
    <location>
        <begin position="332"/>
        <end position="342"/>
    </location>
</feature>
<proteinExistence type="predicted"/>
<dbReference type="EMBL" id="LK052937">
    <property type="protein sequence ID" value="CDR36524.1"/>
    <property type="molecule type" value="Genomic_DNA"/>
</dbReference>
<reference evidence="3" key="1">
    <citation type="journal article" date="2014" name="Genome Announc.">
        <title>Draft genome sequence of Rhodosporidium toruloides CECT1137, an oleaginous yeast of biotechnological interest.</title>
        <authorList>
            <person name="Morin N."/>
            <person name="Calcas X."/>
            <person name="Devillers H."/>
            <person name="Durrens P."/>
            <person name="Sherman D.J."/>
            <person name="Nicaud J.-M."/>
            <person name="Neuveglise C."/>
        </authorList>
    </citation>
    <scope>NUCLEOTIDE SEQUENCE</scope>
    <source>
        <strain evidence="3">CECT1137</strain>
    </source>
</reference>
<feature type="region of interest" description="Disordered" evidence="1">
    <location>
        <begin position="82"/>
        <end position="112"/>
    </location>
</feature>
<feature type="compositionally biased region" description="Acidic residues" evidence="1">
    <location>
        <begin position="280"/>
        <end position="298"/>
    </location>
</feature>
<name>A0A061AP96_RHOTO</name>
<feature type="compositionally biased region" description="Low complexity" evidence="1">
    <location>
        <begin position="350"/>
        <end position="360"/>
    </location>
</feature>
<sequence>MLADISNQPAQHPLAAPSSPASKAPNKRSLALALSSEGDAVLPTQLRIKRQFSSTSSSSPAPGAGSSSPFFQRSHLDTFYAPTSPTSSTYEKHPLSPVRPAPSNACTSLPPSSPSFGLSSATALDELVKVSSVLASEAPAASAEQKSDPGLEAPRVVHLERDTVLYFGRKAKKALPRSPLQHGANRLTHVPIMLPKSAKNASRIHCSARIVSAPSSSPRVQVEIRVTGQNGMKVDGKVRRDGSVVRLEKRAGESVKLRFWGWDAQLVVAESEAEMRSDEGSDGELGDLPSEVEEEEVDTSARSKRRSRPASRAVSPALSFYSDDHGLSPQQRPTLSLPTSSPLSPPPSLPRSTPSASSARAASLTRSLNLDLPGLVAFSIVFHSRSTVAVDEIIHALLRETGSMWDVLCDQVEELKDTDEGERRAIEAWRREVERVLDEEEMFGKIDNTGLKDASGHPLPPYYFYIPDSDPSPDRVAALEPFVKRVRGARTKKQARYFWAKPSLRRNR</sequence>
<evidence type="ECO:0000256" key="1">
    <source>
        <dbReference type="SAM" id="MobiDB-lite"/>
    </source>
</evidence>
<dbReference type="OrthoDB" id="5348546at2759"/>
<dbReference type="PROSITE" id="PS50006">
    <property type="entry name" value="FHA_DOMAIN"/>
    <property type="match status" value="1"/>
</dbReference>
<feature type="region of interest" description="Disordered" evidence="1">
    <location>
        <begin position="43"/>
        <end position="70"/>
    </location>
</feature>
<feature type="domain" description="FHA" evidence="2">
    <location>
        <begin position="165"/>
        <end position="239"/>
    </location>
</feature>
<evidence type="ECO:0000313" key="3">
    <source>
        <dbReference type="EMBL" id="CDR36524.1"/>
    </source>
</evidence>
<feature type="region of interest" description="Disordered" evidence="1">
    <location>
        <begin position="1"/>
        <end position="31"/>
    </location>
</feature>
<feature type="region of interest" description="Disordered" evidence="1">
    <location>
        <begin position="272"/>
        <end position="360"/>
    </location>
</feature>
<dbReference type="AlphaFoldDB" id="A0A061AP96"/>
<gene>
    <name evidence="3" type="ORF">RHTO0S_02e03312g</name>
</gene>
<accession>A0A061AP96</accession>
<dbReference type="InterPro" id="IPR000253">
    <property type="entry name" value="FHA_dom"/>
</dbReference>
<protein>
    <submittedName>
        <fullName evidence="3">RHTO0S02e03312g1_1</fullName>
    </submittedName>
</protein>
<feature type="compositionally biased region" description="Low complexity" evidence="1">
    <location>
        <begin position="53"/>
        <end position="69"/>
    </location>
</feature>